<comment type="caution">
    <text evidence="1">The sequence shown here is derived from an EMBL/GenBank/DDBJ whole genome shotgun (WGS) entry which is preliminary data.</text>
</comment>
<organism evidence="1 2">
    <name type="scientific">Neofusicoccum parvum</name>
    <dbReference type="NCBI Taxonomy" id="310453"/>
    <lineage>
        <taxon>Eukaryota</taxon>
        <taxon>Fungi</taxon>
        <taxon>Dikarya</taxon>
        <taxon>Ascomycota</taxon>
        <taxon>Pezizomycotina</taxon>
        <taxon>Dothideomycetes</taxon>
        <taxon>Dothideomycetes incertae sedis</taxon>
        <taxon>Botryosphaeriales</taxon>
        <taxon>Botryosphaeriaceae</taxon>
        <taxon>Neofusicoccum</taxon>
    </lineage>
</organism>
<dbReference type="EMBL" id="BSXG01000125">
    <property type="protein sequence ID" value="GME46496.1"/>
    <property type="molecule type" value="Genomic_DNA"/>
</dbReference>
<protein>
    <submittedName>
        <fullName evidence="1">Uncharacterized protein</fullName>
    </submittedName>
</protein>
<sequence length="168" mass="18943">MAICYRIFITLTNIFFPPLAVIFLTGFGMDTMINALLFLAAIIPSHIHGFYLSCTYFHRRRKVRKGRWPGGPKPLIYSDNVLCGGARWDEVQRLRRLEQGCPDNEKLELRKQRRASRRESRRVSRRPGGYGESRQASYASVAGGGGSMTCTGVNPTGLTHVPTQRPSR</sequence>
<keyword evidence="2" id="KW-1185">Reference proteome</keyword>
<proteinExistence type="predicted"/>
<accession>A0ACB5SKU8</accession>
<dbReference type="Proteomes" id="UP001165186">
    <property type="component" value="Unassembled WGS sequence"/>
</dbReference>
<reference evidence="1" key="1">
    <citation type="submission" date="2024-09" db="EMBL/GenBank/DDBJ databases">
        <title>Draft Genome Sequences of Neofusicoccum parvum.</title>
        <authorList>
            <person name="Ashida A."/>
            <person name="Camagna M."/>
            <person name="Tanaka A."/>
            <person name="Takemoto D."/>
        </authorList>
    </citation>
    <scope>NUCLEOTIDE SEQUENCE</scope>
    <source>
        <strain evidence="1">PPO83</strain>
    </source>
</reference>
<evidence type="ECO:0000313" key="2">
    <source>
        <dbReference type="Proteomes" id="UP001165186"/>
    </source>
</evidence>
<gene>
    <name evidence="1" type="primary">g12541</name>
    <name evidence="1" type="ORF">NpPPO83_00012541</name>
</gene>
<evidence type="ECO:0000313" key="1">
    <source>
        <dbReference type="EMBL" id="GME46496.1"/>
    </source>
</evidence>
<name>A0ACB5SKU8_9PEZI</name>